<reference evidence="4" key="1">
    <citation type="submission" date="2016-10" db="EMBL/GenBank/DDBJ databases">
        <authorList>
            <person name="Varghese N."/>
            <person name="Submissions S."/>
        </authorList>
    </citation>
    <scope>NUCLEOTIDE SEQUENCE [LARGE SCALE GENOMIC DNA]</scope>
    <source>
        <strain evidence="4">IBRC-M 10403</strain>
    </source>
</reference>
<feature type="domain" description="Deoxyribonuclease NucA/NucB" evidence="2">
    <location>
        <begin position="104"/>
        <end position="187"/>
    </location>
</feature>
<evidence type="ECO:0000256" key="1">
    <source>
        <dbReference type="SAM" id="Phobius"/>
    </source>
</evidence>
<dbReference type="RefSeq" id="WP_091447748.1">
    <property type="nucleotide sequence ID" value="NZ_FMZZ01000001.1"/>
</dbReference>
<keyword evidence="1" id="KW-0812">Transmembrane</keyword>
<feature type="transmembrane region" description="Helical" evidence="1">
    <location>
        <begin position="7"/>
        <end position="23"/>
    </location>
</feature>
<dbReference type="STRING" id="1271860.SAMN05216174_101505"/>
<keyword evidence="4" id="KW-1185">Reference proteome</keyword>
<gene>
    <name evidence="3" type="ORF">SAMN05216174_101505</name>
</gene>
<dbReference type="EMBL" id="FMZZ01000001">
    <property type="protein sequence ID" value="SDC20711.1"/>
    <property type="molecule type" value="Genomic_DNA"/>
</dbReference>
<evidence type="ECO:0000313" key="3">
    <source>
        <dbReference type="EMBL" id="SDC20711.1"/>
    </source>
</evidence>
<accession>A0A1G6JPX0</accession>
<sequence>MSTRTKGGILLPILLVVGGYFVVTETDLGSKIGDIFASPGGEPQGVAVPPEFHGRVKSCTAVQLAADKRCGDDKVLPIDAAKMPYIARNITLAWESRPETAALTKASYKERQNYRASGCGRFARTIRSDDPKKAGSCDEFPFKSTEEGGTGSRIEEVPTGEQNIQGGTISSFYQKHKMVDGDKYLVVIINPASIATGPYEG</sequence>
<dbReference type="InterPro" id="IPR029476">
    <property type="entry name" value="DNase_NucA_NucB"/>
</dbReference>
<dbReference type="OrthoDB" id="2751008at2"/>
<keyword evidence="1" id="KW-0472">Membrane</keyword>
<keyword evidence="1" id="KW-1133">Transmembrane helix</keyword>
<proteinExistence type="predicted"/>
<protein>
    <submittedName>
        <fullName evidence="3">Deoxyribonuclease NucA/NucB</fullName>
    </submittedName>
</protein>
<evidence type="ECO:0000313" key="4">
    <source>
        <dbReference type="Proteomes" id="UP000199501"/>
    </source>
</evidence>
<name>A0A1G6JPX0_9PSEU</name>
<dbReference type="AlphaFoldDB" id="A0A1G6JPX0"/>
<dbReference type="Pfam" id="PF14040">
    <property type="entry name" value="DNase_NucA_NucB"/>
    <property type="match status" value="1"/>
</dbReference>
<evidence type="ECO:0000259" key="2">
    <source>
        <dbReference type="Pfam" id="PF14040"/>
    </source>
</evidence>
<organism evidence="3 4">
    <name type="scientific">Actinokineospora iranica</name>
    <dbReference type="NCBI Taxonomy" id="1271860"/>
    <lineage>
        <taxon>Bacteria</taxon>
        <taxon>Bacillati</taxon>
        <taxon>Actinomycetota</taxon>
        <taxon>Actinomycetes</taxon>
        <taxon>Pseudonocardiales</taxon>
        <taxon>Pseudonocardiaceae</taxon>
        <taxon>Actinokineospora</taxon>
    </lineage>
</organism>
<dbReference type="Proteomes" id="UP000199501">
    <property type="component" value="Unassembled WGS sequence"/>
</dbReference>